<dbReference type="EMBL" id="AWVF01000392">
    <property type="protein sequence ID" value="ERJ89062.1"/>
    <property type="molecule type" value="Genomic_DNA"/>
</dbReference>
<keyword evidence="1" id="KW-0175">Coiled coil</keyword>
<sequence>HLSHNLCAILPKATFPIFSVVCIKKFLRCKLALEVVLMKTQTKQKSRFRGFYTALFLSLLMIGAACVFAYRQTSQTLEQNLNSLNEQMELTESETEPYEAPVVGVQTDVAKPAETTAPPAATTAPATETAATAAETVPETVPPEEAPVHQLTPPLADFAILNPFSDGELIKSETTGTWQTHNGVDLSCAAGADVFAIDTGTVSKVCSDALWGYTVTIDHDNGVTSRYCGLDGSLEVREGDTVQTGQKIGVTGASPDLESALEPHLHLEVQKSGVYVDPTAYFG</sequence>
<proteinExistence type="predicted"/>
<evidence type="ECO:0000259" key="3">
    <source>
        <dbReference type="Pfam" id="PF01551"/>
    </source>
</evidence>
<dbReference type="AlphaFoldDB" id="U2K9Z6"/>
<dbReference type="GO" id="GO:0004222">
    <property type="term" value="F:metalloendopeptidase activity"/>
    <property type="evidence" value="ECO:0007669"/>
    <property type="project" value="TreeGrafter"/>
</dbReference>
<dbReference type="PANTHER" id="PTHR21666">
    <property type="entry name" value="PEPTIDASE-RELATED"/>
    <property type="match status" value="1"/>
</dbReference>
<dbReference type="STRING" id="411473.RUMCAL_03033"/>
<evidence type="ECO:0000313" key="4">
    <source>
        <dbReference type="EMBL" id="ERJ89062.1"/>
    </source>
</evidence>
<dbReference type="CDD" id="cd12797">
    <property type="entry name" value="M23_peptidase"/>
    <property type="match status" value="1"/>
</dbReference>
<accession>U2K9Z6</accession>
<keyword evidence="2" id="KW-0812">Transmembrane</keyword>
<evidence type="ECO:0000313" key="5">
    <source>
        <dbReference type="Proteomes" id="UP000016662"/>
    </source>
</evidence>
<reference evidence="4 5" key="1">
    <citation type="submission" date="2013-07" db="EMBL/GenBank/DDBJ databases">
        <authorList>
            <person name="Weinstock G."/>
            <person name="Sodergren E."/>
            <person name="Wylie T."/>
            <person name="Fulton L."/>
            <person name="Fulton R."/>
            <person name="Fronick C."/>
            <person name="O'Laughlin M."/>
            <person name="Godfrey J."/>
            <person name="Miner T."/>
            <person name="Herter B."/>
            <person name="Appelbaum E."/>
            <person name="Cordes M."/>
            <person name="Lek S."/>
            <person name="Wollam A."/>
            <person name="Pepin K.H."/>
            <person name="Palsikar V.B."/>
            <person name="Mitreva M."/>
            <person name="Wilson R.K."/>
        </authorList>
    </citation>
    <scope>NUCLEOTIDE SEQUENCE [LARGE SCALE GENOMIC DNA]</scope>
    <source>
        <strain evidence="4 5">ATCC 27760</strain>
    </source>
</reference>
<organism evidence="4 5">
    <name type="scientific">Ruminococcus callidus ATCC 27760</name>
    <dbReference type="NCBI Taxonomy" id="411473"/>
    <lineage>
        <taxon>Bacteria</taxon>
        <taxon>Bacillati</taxon>
        <taxon>Bacillota</taxon>
        <taxon>Clostridia</taxon>
        <taxon>Eubacteriales</taxon>
        <taxon>Oscillospiraceae</taxon>
        <taxon>Ruminococcus</taxon>
    </lineage>
</organism>
<protein>
    <submittedName>
        <fullName evidence="4">Peptidase, M23 family</fullName>
    </submittedName>
</protein>
<dbReference type="SUPFAM" id="SSF51261">
    <property type="entry name" value="Duplicated hybrid motif"/>
    <property type="match status" value="1"/>
</dbReference>
<dbReference type="InterPro" id="IPR011055">
    <property type="entry name" value="Dup_hybrid_motif"/>
</dbReference>
<keyword evidence="5" id="KW-1185">Reference proteome</keyword>
<dbReference type="InterPro" id="IPR050570">
    <property type="entry name" value="Cell_wall_metabolism_enzyme"/>
</dbReference>
<evidence type="ECO:0000256" key="1">
    <source>
        <dbReference type="SAM" id="Coils"/>
    </source>
</evidence>
<dbReference type="Gene3D" id="2.70.70.10">
    <property type="entry name" value="Glucose Permease (Domain IIA)"/>
    <property type="match status" value="1"/>
</dbReference>
<dbReference type="Proteomes" id="UP000016662">
    <property type="component" value="Unassembled WGS sequence"/>
</dbReference>
<keyword evidence="2" id="KW-0472">Membrane</keyword>
<feature type="domain" description="M23ase beta-sheet core" evidence="3">
    <location>
        <begin position="180"/>
        <end position="278"/>
    </location>
</feature>
<dbReference type="InterPro" id="IPR016047">
    <property type="entry name" value="M23ase_b-sheet_dom"/>
</dbReference>
<keyword evidence="2" id="KW-1133">Transmembrane helix</keyword>
<dbReference type="eggNOG" id="COG0739">
    <property type="taxonomic scope" value="Bacteria"/>
</dbReference>
<feature type="non-terminal residue" evidence="4">
    <location>
        <position position="1"/>
    </location>
</feature>
<comment type="caution">
    <text evidence="4">The sequence shown here is derived from an EMBL/GenBank/DDBJ whole genome shotgun (WGS) entry which is preliminary data.</text>
</comment>
<dbReference type="Pfam" id="PF01551">
    <property type="entry name" value="Peptidase_M23"/>
    <property type="match status" value="1"/>
</dbReference>
<gene>
    <name evidence="4" type="ORF">RUMCAL_03033</name>
</gene>
<name>U2K9Z6_9FIRM</name>
<evidence type="ECO:0000256" key="2">
    <source>
        <dbReference type="SAM" id="Phobius"/>
    </source>
</evidence>
<dbReference type="PANTHER" id="PTHR21666:SF270">
    <property type="entry name" value="MUREIN HYDROLASE ACTIVATOR ENVC"/>
    <property type="match status" value="1"/>
</dbReference>
<feature type="coiled-coil region" evidence="1">
    <location>
        <begin position="67"/>
        <end position="94"/>
    </location>
</feature>
<dbReference type="HOGENOM" id="CLU_981830_0_0_9"/>
<dbReference type="PATRIC" id="fig|411473.3.peg.2551"/>
<feature type="transmembrane region" description="Helical" evidence="2">
    <location>
        <begin position="51"/>
        <end position="70"/>
    </location>
</feature>